<evidence type="ECO:0000313" key="6">
    <source>
        <dbReference type="EMBL" id="CAA7599608.1"/>
    </source>
</evidence>
<proteinExistence type="inferred from homology"/>
<name>A0A8S0W1N3_9FIRM</name>
<dbReference type="Proteomes" id="UP001071230">
    <property type="component" value="Unassembled WGS sequence"/>
</dbReference>
<dbReference type="Gene3D" id="1.10.287.470">
    <property type="entry name" value="Helix hairpin bin"/>
    <property type="match status" value="1"/>
</dbReference>
<dbReference type="Proteomes" id="UP000836597">
    <property type="component" value="Chromosome"/>
</dbReference>
<gene>
    <name evidence="6" type="ORF">DEACI_0234</name>
    <name evidence="7" type="ORF">DEACI_0930</name>
</gene>
<sequence>MSSDVYNFGVTRSTRKKEVFTVFSLIFPKGLRRPGGPGARPRSRRGFALLGVVLLLGGTAGCGTAAKTAAKAAAVPVATEKVELTPLPTAESFLGTVTPYIQTVLSPSLSGVLRAVNVRTGDVVQAGQTLATIDTSALQAQKGQAAAEVGVAQAQLAAANQGSGDSLTQAAAAVKTAETNLANAKASADAAAAGGEQGVVSAQKAVEGAEKALATSRTQLANAQVQYDNSVKQAQAGVNQAQAALDAARVQAQTAANSLAGAQAAYDTAQTGLKRAEQMAHSTTDPNLLAAQAAFDQANIGLQGAQGAAANANAGVTRAQSALEAAQAAMQAAQAAKTVQTAQAQVAQAQAQVDQAQAGVAQAQAAQQNAQTSGSNGVAAAQAALNQQQTAYQTLLSNPQLQVSAAQVQAAQTGVQVIQAQIDNGSVVAPVGGYVTAVNAQVGQAVGPQGGFITIASMTPLQATVDVPEDLIAKMKVGEKMSVFVPATEESLQGSVSAVHPAPDPNSKKYSVDVALQAGKTQVLPGMQVEAHLVNEGKKGITVPADSVITLQSGAQSVFIVKSGKAKQIMIQLGAMTGSVYQVTGGLKVGDEVVVKGQTLLSDGDAVQVIPGNSAAGAQKKQPRASASAPEAAGANGSSGK</sequence>
<evidence type="ECO:0000256" key="2">
    <source>
        <dbReference type="SAM" id="Coils"/>
    </source>
</evidence>
<feature type="compositionally biased region" description="Low complexity" evidence="3">
    <location>
        <begin position="625"/>
        <end position="641"/>
    </location>
</feature>
<feature type="domain" description="YknX-like C-terminal permuted SH3-like" evidence="5">
    <location>
        <begin position="540"/>
        <end position="609"/>
    </location>
</feature>
<evidence type="ECO:0000259" key="4">
    <source>
        <dbReference type="Pfam" id="PF25954"/>
    </source>
</evidence>
<dbReference type="KEGG" id="aacx:DEACI_0234"/>
<evidence type="ECO:0000313" key="7">
    <source>
        <dbReference type="EMBL" id="CEJ06482.1"/>
    </source>
</evidence>
<dbReference type="InterPro" id="IPR058637">
    <property type="entry name" value="YknX-like_C"/>
</dbReference>
<dbReference type="AlphaFoldDB" id="A0A8S0W1N3"/>
<dbReference type="Gene3D" id="2.40.420.20">
    <property type="match status" value="1"/>
</dbReference>
<keyword evidence="2" id="KW-0175">Coiled coil</keyword>
<dbReference type="PANTHER" id="PTHR30469:SF15">
    <property type="entry name" value="HLYD FAMILY OF SECRETION PROTEINS"/>
    <property type="match status" value="1"/>
</dbReference>
<dbReference type="PANTHER" id="PTHR30469">
    <property type="entry name" value="MULTIDRUG RESISTANCE PROTEIN MDTA"/>
    <property type="match status" value="1"/>
</dbReference>
<dbReference type="InterPro" id="IPR006143">
    <property type="entry name" value="RND_pump_MFP"/>
</dbReference>
<protein>
    <submittedName>
        <fullName evidence="6 7">Efflux transporter, RND family, MFP subunit</fullName>
    </submittedName>
</protein>
<dbReference type="GO" id="GO:1990281">
    <property type="term" value="C:efflux pump complex"/>
    <property type="evidence" value="ECO:0007669"/>
    <property type="project" value="TreeGrafter"/>
</dbReference>
<feature type="region of interest" description="Disordered" evidence="3">
    <location>
        <begin position="612"/>
        <end position="641"/>
    </location>
</feature>
<organism evidence="6">
    <name type="scientific">Acididesulfobacillus acetoxydans</name>
    <dbReference type="NCBI Taxonomy" id="1561005"/>
    <lineage>
        <taxon>Bacteria</taxon>
        <taxon>Bacillati</taxon>
        <taxon>Bacillota</taxon>
        <taxon>Clostridia</taxon>
        <taxon>Eubacteriales</taxon>
        <taxon>Peptococcaceae</taxon>
        <taxon>Acididesulfobacillus</taxon>
    </lineage>
</organism>
<dbReference type="NCBIfam" id="TIGR01730">
    <property type="entry name" value="RND_mfp"/>
    <property type="match status" value="1"/>
</dbReference>
<dbReference type="Gene3D" id="2.40.50.100">
    <property type="match status" value="2"/>
</dbReference>
<dbReference type="EMBL" id="CDGJ01000028">
    <property type="protein sequence ID" value="CEJ06482.1"/>
    <property type="molecule type" value="Genomic_DNA"/>
</dbReference>
<reference evidence="6" key="2">
    <citation type="submission" date="2020-01" db="EMBL/GenBank/DDBJ databases">
        <authorList>
            <person name="Hornung B."/>
        </authorList>
    </citation>
    <scope>NUCLEOTIDE SEQUENCE</scope>
    <source>
        <strain evidence="6">PacBioINE</strain>
    </source>
</reference>
<dbReference type="Gene3D" id="2.40.30.170">
    <property type="match status" value="1"/>
</dbReference>
<evidence type="ECO:0000256" key="3">
    <source>
        <dbReference type="SAM" id="MobiDB-lite"/>
    </source>
</evidence>
<keyword evidence="8" id="KW-1185">Reference proteome</keyword>
<accession>A0A8S0W1N3</accession>
<evidence type="ECO:0000259" key="5">
    <source>
        <dbReference type="Pfam" id="PF25989"/>
    </source>
</evidence>
<feature type="coiled-coil region" evidence="2">
    <location>
        <begin position="316"/>
        <end position="366"/>
    </location>
</feature>
<feature type="coiled-coil region" evidence="2">
    <location>
        <begin position="167"/>
        <end position="251"/>
    </location>
</feature>
<dbReference type="InterPro" id="IPR058792">
    <property type="entry name" value="Beta-barrel_RND_2"/>
</dbReference>
<dbReference type="Pfam" id="PF25954">
    <property type="entry name" value="Beta-barrel_RND_2"/>
    <property type="match status" value="1"/>
</dbReference>
<evidence type="ECO:0000256" key="1">
    <source>
        <dbReference type="ARBA" id="ARBA00009477"/>
    </source>
</evidence>
<evidence type="ECO:0000313" key="8">
    <source>
        <dbReference type="Proteomes" id="UP001071230"/>
    </source>
</evidence>
<reference evidence="7" key="1">
    <citation type="submission" date="2014-11" db="EMBL/GenBank/DDBJ databases">
        <authorList>
            <person name="Hornung B.V."/>
        </authorList>
    </citation>
    <scope>NUCLEOTIDE SEQUENCE</scope>
    <source>
        <strain evidence="7">INE</strain>
    </source>
</reference>
<dbReference type="EMBL" id="LR746496">
    <property type="protein sequence ID" value="CAA7599608.1"/>
    <property type="molecule type" value="Genomic_DNA"/>
</dbReference>
<dbReference type="SUPFAM" id="SSF111369">
    <property type="entry name" value="HlyD-like secretion proteins"/>
    <property type="match status" value="1"/>
</dbReference>
<comment type="similarity">
    <text evidence="1">Belongs to the membrane fusion protein (MFP) (TC 8.A.1) family.</text>
</comment>
<dbReference type="Pfam" id="PF25989">
    <property type="entry name" value="YknX_C"/>
    <property type="match status" value="1"/>
</dbReference>
<feature type="domain" description="CusB-like beta-barrel" evidence="4">
    <location>
        <begin position="464"/>
        <end position="536"/>
    </location>
</feature>
<dbReference type="GO" id="GO:0015562">
    <property type="term" value="F:efflux transmembrane transporter activity"/>
    <property type="evidence" value="ECO:0007669"/>
    <property type="project" value="TreeGrafter"/>
</dbReference>